<evidence type="ECO:0000256" key="3">
    <source>
        <dbReference type="ARBA" id="ARBA00022452"/>
    </source>
</evidence>
<dbReference type="KEGG" id="maga:Mag101_05375"/>
<keyword evidence="3" id="KW-1134">Transmembrane beta strand</keyword>
<keyword evidence="6" id="KW-0472">Membrane</keyword>
<keyword evidence="4" id="KW-0812">Transmembrane</keyword>
<keyword evidence="5 8" id="KW-0732">Signal</keyword>
<dbReference type="RefSeq" id="WP_077401848.1">
    <property type="nucleotide sequence ID" value="NZ_CP019650.1"/>
</dbReference>
<dbReference type="OrthoDB" id="19849at2"/>
<evidence type="ECO:0000256" key="4">
    <source>
        <dbReference type="ARBA" id="ARBA00022692"/>
    </source>
</evidence>
<keyword evidence="10" id="KW-1185">Reference proteome</keyword>
<evidence type="ECO:0000313" key="9">
    <source>
        <dbReference type="EMBL" id="AQQ67137.1"/>
    </source>
</evidence>
<sequence>MRIRNHTRKYLPVAIAALAAAAAPVANAGGIMLWQIGTPTLGTAGAGWAATPEDAATAFTNPAGTVWRDGMEVRGAAQALYGDIKFTDGGESNLSGGDGGNALGWFPGGGVFSAGKLTENIGWGFATAGNFGLGLDYTDSWKGRRFVQNVDLIGMSLIPSLSFKMNDCLSFGIGLNAMVGYLSYQSAPRAGLEGGDAFLRFKDLEMGYGANAGLIYRPVAGTTFGLTYTSKVEFDFRDNLRLRDFGPLFAPAVERFDGIRTEIDVDVPPTLTASLQQQMTEATTLYVNLAWQEWSEYAGVSLELGDPVQTSIKVDRGYKDTGALALGVRHEFDQGMLSGWYLSTGFALESGMQNTSEVTADTVTNETWTFGVGAGKELCPGLTMDIGYNYVSLGDIDIDQQGRPPFSPRLQGTYEDTRIQFLGTSMQFSF</sequence>
<dbReference type="PANTHER" id="PTHR35093">
    <property type="entry name" value="OUTER MEMBRANE PROTEIN NMB0088-RELATED"/>
    <property type="match status" value="1"/>
</dbReference>
<dbReference type="Pfam" id="PF03349">
    <property type="entry name" value="Toluene_X"/>
    <property type="match status" value="1"/>
</dbReference>
<evidence type="ECO:0008006" key="11">
    <source>
        <dbReference type="Google" id="ProtNLM"/>
    </source>
</evidence>
<evidence type="ECO:0000256" key="8">
    <source>
        <dbReference type="SAM" id="SignalP"/>
    </source>
</evidence>
<evidence type="ECO:0000256" key="2">
    <source>
        <dbReference type="ARBA" id="ARBA00008163"/>
    </source>
</evidence>
<dbReference type="GO" id="GO:0009279">
    <property type="term" value="C:cell outer membrane"/>
    <property type="evidence" value="ECO:0007669"/>
    <property type="project" value="UniProtKB-SubCell"/>
</dbReference>
<evidence type="ECO:0000256" key="7">
    <source>
        <dbReference type="ARBA" id="ARBA00023237"/>
    </source>
</evidence>
<feature type="signal peptide" evidence="8">
    <location>
        <begin position="1"/>
        <end position="28"/>
    </location>
</feature>
<reference evidence="9" key="1">
    <citation type="submission" date="2017-02" db="EMBL/GenBank/DDBJ databases">
        <title>Genome of Microbulbifer agarilyticus GP101.</title>
        <authorList>
            <person name="Jung J."/>
            <person name="Bae S.S."/>
            <person name="Baek K."/>
        </authorList>
    </citation>
    <scope>NUCLEOTIDE SEQUENCE [LARGE SCALE GENOMIC DNA]</scope>
    <source>
        <strain evidence="9">GP101</strain>
    </source>
</reference>
<evidence type="ECO:0000256" key="6">
    <source>
        <dbReference type="ARBA" id="ARBA00023136"/>
    </source>
</evidence>
<dbReference type="AlphaFoldDB" id="A0A1Q2M4F6"/>
<evidence type="ECO:0000313" key="10">
    <source>
        <dbReference type="Proteomes" id="UP000188219"/>
    </source>
</evidence>
<evidence type="ECO:0000256" key="5">
    <source>
        <dbReference type="ARBA" id="ARBA00022729"/>
    </source>
</evidence>
<dbReference type="Proteomes" id="UP000188219">
    <property type="component" value="Chromosome"/>
</dbReference>
<dbReference type="InterPro" id="IPR005017">
    <property type="entry name" value="OMPP1/FadL/TodX"/>
</dbReference>
<dbReference type="GO" id="GO:0015483">
    <property type="term" value="F:long-chain fatty acid transporting porin activity"/>
    <property type="evidence" value="ECO:0007669"/>
    <property type="project" value="TreeGrafter"/>
</dbReference>
<dbReference type="PANTHER" id="PTHR35093:SF8">
    <property type="entry name" value="OUTER MEMBRANE PROTEIN NMB0088-RELATED"/>
    <property type="match status" value="1"/>
</dbReference>
<protein>
    <recommendedName>
        <fullName evidence="11">Aromatic hydrocarbon degradation protein</fullName>
    </recommendedName>
</protein>
<dbReference type="STRING" id="260552.Mag101_05375"/>
<name>A0A1Q2M4F6_9GAMM</name>
<dbReference type="Gene3D" id="2.40.160.60">
    <property type="entry name" value="Outer membrane protein transport protein (OMPP1/FadL/TodX)"/>
    <property type="match status" value="1"/>
</dbReference>
<comment type="subcellular location">
    <subcellularLocation>
        <location evidence="1">Cell outer membrane</location>
        <topology evidence="1">Multi-pass membrane protein</topology>
    </subcellularLocation>
</comment>
<accession>A0A1Q2M4F6</accession>
<dbReference type="EMBL" id="CP019650">
    <property type="protein sequence ID" value="AQQ67137.1"/>
    <property type="molecule type" value="Genomic_DNA"/>
</dbReference>
<organism evidence="9 10">
    <name type="scientific">Microbulbifer agarilyticus</name>
    <dbReference type="NCBI Taxonomy" id="260552"/>
    <lineage>
        <taxon>Bacteria</taxon>
        <taxon>Pseudomonadati</taxon>
        <taxon>Pseudomonadota</taxon>
        <taxon>Gammaproteobacteria</taxon>
        <taxon>Cellvibrionales</taxon>
        <taxon>Microbulbiferaceae</taxon>
        <taxon>Microbulbifer</taxon>
    </lineage>
</organism>
<feature type="chain" id="PRO_5010159302" description="Aromatic hydrocarbon degradation protein" evidence="8">
    <location>
        <begin position="29"/>
        <end position="430"/>
    </location>
</feature>
<gene>
    <name evidence="9" type="ORF">Mag101_05375</name>
</gene>
<keyword evidence="7" id="KW-0998">Cell outer membrane</keyword>
<comment type="similarity">
    <text evidence="2">Belongs to the OmpP1/FadL family.</text>
</comment>
<proteinExistence type="inferred from homology"/>
<evidence type="ECO:0000256" key="1">
    <source>
        <dbReference type="ARBA" id="ARBA00004571"/>
    </source>
</evidence>
<dbReference type="SUPFAM" id="SSF56935">
    <property type="entry name" value="Porins"/>
    <property type="match status" value="1"/>
</dbReference>